<evidence type="ECO:0000256" key="3">
    <source>
        <dbReference type="ARBA" id="ARBA00023125"/>
    </source>
</evidence>
<dbReference type="GO" id="GO:0005634">
    <property type="term" value="C:nucleus"/>
    <property type="evidence" value="ECO:0007669"/>
    <property type="project" value="UniProtKB-SubCell"/>
</dbReference>
<feature type="region of interest" description="Disordered" evidence="6">
    <location>
        <begin position="1"/>
        <end position="21"/>
    </location>
</feature>
<name>W3X1G5_PESFW</name>
<keyword evidence="7" id="KW-0812">Transmembrane</keyword>
<evidence type="ECO:0000256" key="1">
    <source>
        <dbReference type="ARBA" id="ARBA00004123"/>
    </source>
</evidence>
<dbReference type="OMA" id="THPMYLV"/>
<evidence type="ECO:0000313" key="9">
    <source>
        <dbReference type="Proteomes" id="UP000030651"/>
    </source>
</evidence>
<evidence type="ECO:0008006" key="10">
    <source>
        <dbReference type="Google" id="ProtNLM"/>
    </source>
</evidence>
<evidence type="ECO:0000256" key="5">
    <source>
        <dbReference type="ARBA" id="ARBA00023242"/>
    </source>
</evidence>
<reference evidence="9" key="1">
    <citation type="journal article" date="2015" name="BMC Genomics">
        <title>Genomic and transcriptomic analysis of the endophytic fungus Pestalotiopsis fici reveals its lifestyle and high potential for synthesis of natural products.</title>
        <authorList>
            <person name="Wang X."/>
            <person name="Zhang X."/>
            <person name="Liu L."/>
            <person name="Xiang M."/>
            <person name="Wang W."/>
            <person name="Sun X."/>
            <person name="Che Y."/>
            <person name="Guo L."/>
            <person name="Liu G."/>
            <person name="Guo L."/>
            <person name="Wang C."/>
            <person name="Yin W.B."/>
            <person name="Stadler M."/>
            <person name="Zhang X."/>
            <person name="Liu X."/>
        </authorList>
    </citation>
    <scope>NUCLEOTIDE SEQUENCE [LARGE SCALE GENOMIC DNA]</scope>
    <source>
        <strain evidence="9">W106-1 / CGMCC3.15140</strain>
    </source>
</reference>
<dbReference type="EMBL" id="KI912113">
    <property type="protein sequence ID" value="ETS79854.1"/>
    <property type="molecule type" value="Genomic_DNA"/>
</dbReference>
<dbReference type="GO" id="GO:0003677">
    <property type="term" value="F:DNA binding"/>
    <property type="evidence" value="ECO:0007669"/>
    <property type="project" value="UniProtKB-KW"/>
</dbReference>
<dbReference type="eggNOG" id="ENOG502RVEJ">
    <property type="taxonomic scope" value="Eukaryota"/>
</dbReference>
<dbReference type="GO" id="GO:0003700">
    <property type="term" value="F:DNA-binding transcription factor activity"/>
    <property type="evidence" value="ECO:0007669"/>
    <property type="project" value="InterPro"/>
</dbReference>
<dbReference type="GeneID" id="19272396"/>
<dbReference type="KEGG" id="pfy:PFICI_07383"/>
<comment type="subcellular location">
    <subcellularLocation>
        <location evidence="1">Nucleus</location>
    </subcellularLocation>
</comment>
<protein>
    <recommendedName>
        <fullName evidence="10">Transcription factor domain-containing protein</fullName>
    </recommendedName>
</protein>
<evidence type="ECO:0000313" key="8">
    <source>
        <dbReference type="EMBL" id="ETS79854.1"/>
    </source>
</evidence>
<dbReference type="STRING" id="1229662.W3X1G5"/>
<dbReference type="OrthoDB" id="3266505at2759"/>
<feature type="compositionally biased region" description="Polar residues" evidence="6">
    <location>
        <begin position="91"/>
        <end position="104"/>
    </location>
</feature>
<evidence type="ECO:0000256" key="4">
    <source>
        <dbReference type="ARBA" id="ARBA00023163"/>
    </source>
</evidence>
<keyword evidence="3" id="KW-0238">DNA-binding</keyword>
<dbReference type="HOGENOM" id="CLU_412829_0_0_1"/>
<dbReference type="CDD" id="cd12148">
    <property type="entry name" value="fungal_TF_MHR"/>
    <property type="match status" value="1"/>
</dbReference>
<feature type="compositionally biased region" description="Basic and acidic residues" evidence="6">
    <location>
        <begin position="46"/>
        <end position="59"/>
    </location>
</feature>
<keyword evidence="4" id="KW-0804">Transcription</keyword>
<dbReference type="AlphaFoldDB" id="W3X1G5"/>
<evidence type="ECO:0000256" key="7">
    <source>
        <dbReference type="SAM" id="Phobius"/>
    </source>
</evidence>
<proteinExistence type="predicted"/>
<dbReference type="PANTHER" id="PTHR46910:SF37">
    <property type="entry name" value="ZN(II)2CYS6 TRANSCRIPTION FACTOR (EUROFUNG)"/>
    <property type="match status" value="1"/>
</dbReference>
<accession>W3X1G5</accession>
<dbReference type="Proteomes" id="UP000030651">
    <property type="component" value="Unassembled WGS sequence"/>
</dbReference>
<sequence length="665" mass="74235">MVDEQYESRSGYKFSSPASAQFENSSGLFSFKKYIEDLENRLATVEHDLRRSGLAKDDASTEASSSQDKEPEAQSLCEGRSSIGLDEETSRNQSLISPSASTQRVLPQTDLPAIELPTTDCPGMNLQYWQGCAMRRKDMRAHTRFDKFQQQVFAPLFAEEPNQVFIGPVFDEIMAPFPFLDWVLFKTGLTSELSSFCSPSWRACVNAVLSMTVCFRAAKSAFAELQGDAWAYFKTAFGLLPQLMAEGKDLEAVEAMTSMSMFLRGTPDAQNLSLLVSSASRLYQIVSMRRNKVSDAAHDVPEPQRSSHLLWALHSMDQELVFRHGLSPVLDMRHQFLNELESSGSLDTPMINLFRKRTSLAVIQSQINNLLYSNTKPDLESAPLAGQIYKLATGLQQWSSEMHLVIPTAARASTINELELSLLIHVDDLYLAHYHTILMIYWPLRGFQDDNIINAPQIISSSDFTSLRDLSRTKCADASQETLLLIGHFYSLPFMSLWSFLSYFVSAHLTLFAAVLAQPRGLVAAGHLSAMEVFMTSLKLIISENGFDIRRVASACAGMTSISRAVTKAATAINSPSQSETDHITQQAETALDLVNQATSPMYIAQNWMSNLKNKDYDISVALARVLGIPWDLDQRYGPLVPEALMPETYAFGFAESKEYSMYRK</sequence>
<keyword evidence="7" id="KW-1133">Transmembrane helix</keyword>
<keyword evidence="9" id="KW-1185">Reference proteome</keyword>
<organism evidence="8 9">
    <name type="scientific">Pestalotiopsis fici (strain W106-1 / CGMCC3.15140)</name>
    <dbReference type="NCBI Taxonomy" id="1229662"/>
    <lineage>
        <taxon>Eukaryota</taxon>
        <taxon>Fungi</taxon>
        <taxon>Dikarya</taxon>
        <taxon>Ascomycota</taxon>
        <taxon>Pezizomycotina</taxon>
        <taxon>Sordariomycetes</taxon>
        <taxon>Xylariomycetidae</taxon>
        <taxon>Amphisphaeriales</taxon>
        <taxon>Sporocadaceae</taxon>
        <taxon>Pestalotiopsis</taxon>
    </lineage>
</organism>
<feature type="region of interest" description="Disordered" evidence="6">
    <location>
        <begin position="46"/>
        <end position="104"/>
    </location>
</feature>
<feature type="transmembrane region" description="Helical" evidence="7">
    <location>
        <begin position="497"/>
        <end position="517"/>
    </location>
</feature>
<dbReference type="InterPro" id="IPR050987">
    <property type="entry name" value="AtrR-like"/>
</dbReference>
<dbReference type="RefSeq" id="XP_007834155.1">
    <property type="nucleotide sequence ID" value="XM_007835964.1"/>
</dbReference>
<keyword evidence="2" id="KW-0805">Transcription regulation</keyword>
<gene>
    <name evidence="8" type="ORF">PFICI_07383</name>
</gene>
<evidence type="ECO:0000256" key="6">
    <source>
        <dbReference type="SAM" id="MobiDB-lite"/>
    </source>
</evidence>
<dbReference type="InParanoid" id="W3X1G5"/>
<keyword evidence="7" id="KW-0472">Membrane</keyword>
<keyword evidence="5" id="KW-0539">Nucleus</keyword>
<dbReference type="PANTHER" id="PTHR46910">
    <property type="entry name" value="TRANSCRIPTION FACTOR PDR1"/>
    <property type="match status" value="1"/>
</dbReference>
<evidence type="ECO:0000256" key="2">
    <source>
        <dbReference type="ARBA" id="ARBA00023015"/>
    </source>
</evidence>